<sequence>MTGRAKLWRPTACPLPETPRARIRSTGVRKGAEAMRRHGRGRGRRGAHRAEPTGSGPLATVGHVLGSTVPKRVSPPRPLRVAVVSGAIVGALLFSYSTTQIYLRFTEPDQTPPAPSVTTSAAPPTDGHGSPQAAISTQVEITVGAEESSAPSPSQDAPDGTERTAPVPDPGETAPPGGHQSFPVPQSAPGTPRVSYQKIAYDETHFMGHVTITNASDAVVENWELRVKFSDARIVSAWGTEWEPVPGGFIARQPHWSNGIPPGQSITISFTARGTSHTPESCSFNGVPCSL</sequence>
<dbReference type="Pfam" id="PF00553">
    <property type="entry name" value="CBM_2"/>
    <property type="match status" value="1"/>
</dbReference>
<dbReference type="GO" id="GO:0004553">
    <property type="term" value="F:hydrolase activity, hydrolyzing O-glycosyl compounds"/>
    <property type="evidence" value="ECO:0007669"/>
    <property type="project" value="InterPro"/>
</dbReference>
<evidence type="ECO:0000256" key="1">
    <source>
        <dbReference type="SAM" id="MobiDB-lite"/>
    </source>
</evidence>
<dbReference type="GO" id="GO:0005975">
    <property type="term" value="P:carbohydrate metabolic process"/>
    <property type="evidence" value="ECO:0007669"/>
    <property type="project" value="InterPro"/>
</dbReference>
<proteinExistence type="predicted"/>
<dbReference type="CAZy" id="CBM2">
    <property type="family name" value="Carbohydrate-Binding Module Family 2"/>
</dbReference>
<dbReference type="AlphaFoldDB" id="Q47S85"/>
<dbReference type="KEGG" id="tfu:Tfu_0644"/>
<keyword evidence="2" id="KW-0472">Membrane</keyword>
<feature type="region of interest" description="Disordered" evidence="1">
    <location>
        <begin position="24"/>
        <end position="61"/>
    </location>
</feature>
<dbReference type="SUPFAM" id="SSF49384">
    <property type="entry name" value="Carbohydrate-binding domain"/>
    <property type="match status" value="1"/>
</dbReference>
<gene>
    <name evidence="4" type="ordered locus">Tfu_0644</name>
</gene>
<dbReference type="EMBL" id="CP000088">
    <property type="protein sequence ID" value="AAZ54682.1"/>
    <property type="molecule type" value="Genomic_DNA"/>
</dbReference>
<keyword evidence="2" id="KW-0812">Transmembrane</keyword>
<dbReference type="STRING" id="269800.Tfu_0644"/>
<dbReference type="InterPro" id="IPR001919">
    <property type="entry name" value="CBD2"/>
</dbReference>
<reference evidence="4" key="1">
    <citation type="submission" date="2005-07" db="EMBL/GenBank/DDBJ databases">
        <title>Complete sequence of Thermobifida fusca YX.</title>
        <authorList>
            <consortium name="US DOE Joint Genome Institute"/>
            <person name="Copeland A."/>
            <person name="Lucas S."/>
            <person name="Lapidus A."/>
            <person name="Barry K."/>
            <person name="Detter J.C."/>
            <person name="Glavina T."/>
            <person name="Hammon N."/>
            <person name="Israni S."/>
            <person name="Pitluck S."/>
            <person name="Di Bartolo G."/>
            <person name="Chain P."/>
            <person name="Schmutz J."/>
            <person name="Larimer F."/>
            <person name="Land M."/>
            <person name="Lykidis A."/>
            <person name="Richardson P."/>
        </authorList>
    </citation>
    <scope>NUCLEOTIDE SEQUENCE</scope>
    <source>
        <strain evidence="4">YX</strain>
    </source>
</reference>
<feature type="compositionally biased region" description="Low complexity" evidence="1">
    <location>
        <begin position="116"/>
        <end position="125"/>
    </location>
</feature>
<dbReference type="PROSITE" id="PS51173">
    <property type="entry name" value="CBM2"/>
    <property type="match status" value="1"/>
</dbReference>
<protein>
    <submittedName>
        <fullName evidence="4">Cellulose-binding, family II, bacterial type</fullName>
    </submittedName>
</protein>
<feature type="region of interest" description="Disordered" evidence="1">
    <location>
        <begin position="107"/>
        <end position="192"/>
    </location>
</feature>
<keyword evidence="2" id="KW-1133">Transmembrane helix</keyword>
<dbReference type="InterPro" id="IPR008965">
    <property type="entry name" value="CBM2/CBM3_carb-bd_dom_sf"/>
</dbReference>
<accession>Q47S85</accession>
<dbReference type="HOGENOM" id="CLU_956250_0_0_11"/>
<evidence type="ECO:0000256" key="2">
    <source>
        <dbReference type="SAM" id="Phobius"/>
    </source>
</evidence>
<dbReference type="SMART" id="SM00637">
    <property type="entry name" value="CBD_II"/>
    <property type="match status" value="1"/>
</dbReference>
<dbReference type="GO" id="GO:0030247">
    <property type="term" value="F:polysaccharide binding"/>
    <property type="evidence" value="ECO:0007669"/>
    <property type="project" value="UniProtKB-UniRule"/>
</dbReference>
<name>Q47S85_THEFY</name>
<evidence type="ECO:0000313" key="4">
    <source>
        <dbReference type="EMBL" id="AAZ54682.1"/>
    </source>
</evidence>
<feature type="domain" description="CBM2" evidence="3">
    <location>
        <begin position="185"/>
        <end position="291"/>
    </location>
</feature>
<evidence type="ECO:0000259" key="3">
    <source>
        <dbReference type="PROSITE" id="PS51173"/>
    </source>
</evidence>
<feature type="compositionally biased region" description="Basic residues" evidence="1">
    <location>
        <begin position="37"/>
        <end position="47"/>
    </location>
</feature>
<dbReference type="Gene3D" id="2.60.40.290">
    <property type="match status" value="1"/>
</dbReference>
<feature type="compositionally biased region" description="Low complexity" evidence="1">
    <location>
        <begin position="145"/>
        <end position="154"/>
    </location>
</feature>
<organism evidence="4">
    <name type="scientific">Thermobifida fusca (strain YX)</name>
    <dbReference type="NCBI Taxonomy" id="269800"/>
    <lineage>
        <taxon>Bacteria</taxon>
        <taxon>Bacillati</taxon>
        <taxon>Actinomycetota</taxon>
        <taxon>Actinomycetes</taxon>
        <taxon>Streptosporangiales</taxon>
        <taxon>Nocardiopsidaceae</taxon>
        <taxon>Thermobifida</taxon>
    </lineage>
</organism>
<dbReference type="InterPro" id="IPR012291">
    <property type="entry name" value="CBM2_carb-bd_dom_sf"/>
</dbReference>
<feature type="transmembrane region" description="Helical" evidence="2">
    <location>
        <begin position="81"/>
        <end position="103"/>
    </location>
</feature>